<feature type="transmembrane region" description="Helical" evidence="5">
    <location>
        <begin position="107"/>
        <end position="129"/>
    </location>
</feature>
<dbReference type="Pfam" id="PF02361">
    <property type="entry name" value="CbiQ"/>
    <property type="match status" value="1"/>
</dbReference>
<evidence type="ECO:0000256" key="4">
    <source>
        <dbReference type="ARBA" id="ARBA00023136"/>
    </source>
</evidence>
<dbReference type="RefSeq" id="WP_057749331.1">
    <property type="nucleotide sequence ID" value="NZ_AZER01000013.1"/>
</dbReference>
<keyword evidence="2 5" id="KW-0812">Transmembrane</keyword>
<keyword evidence="4 5" id="KW-0472">Membrane</keyword>
<evidence type="ECO:0000256" key="1">
    <source>
        <dbReference type="ARBA" id="ARBA00004141"/>
    </source>
</evidence>
<dbReference type="InterPro" id="IPR003339">
    <property type="entry name" value="ABC/ECF_trnsptr_transmembrane"/>
</dbReference>
<gene>
    <name evidence="6" type="ORF">FD27_GL000388</name>
</gene>
<evidence type="ECO:0000313" key="6">
    <source>
        <dbReference type="EMBL" id="KRL28114.1"/>
    </source>
</evidence>
<sequence>MNSQLVFGAYIPLASPLHRLDARAKLLMCVWYVIAVFFAYTWWTTGWLFLALLAAIYLSRIPVKMYWRGIRPFVWVIIITAAFQVLFSSGGQTYWHWGWMSITSDGLVNSLILIYRFIVIITASTVLTATTPTLQLAQAFSSLLTPLKYIHIPVDKMALMLSIALRFVPTIMTEMHQIIDAQKMRGMHFNQGGLLARLHHVLPIFIPLFVDSFQHSEELAVAMEARGYVAGAPRTQFRQLRWKGHDTIAMVLMVALTVGLVLLRTYLS</sequence>
<comment type="subcellular location">
    <subcellularLocation>
        <location evidence="1">Membrane</location>
        <topology evidence="1">Multi-pass membrane protein</topology>
    </subcellularLocation>
</comment>
<dbReference type="GO" id="GO:0005886">
    <property type="term" value="C:plasma membrane"/>
    <property type="evidence" value="ECO:0007669"/>
    <property type="project" value="TreeGrafter"/>
</dbReference>
<dbReference type="OrthoDB" id="8075495at2"/>
<dbReference type="PATRIC" id="fig|1423746.3.peg.396"/>
<dbReference type="EMBL" id="AZER01000013">
    <property type="protein sequence ID" value="KRL28114.1"/>
    <property type="molecule type" value="Genomic_DNA"/>
</dbReference>
<dbReference type="AlphaFoldDB" id="A0A0R1PDA7"/>
<reference evidence="6 7" key="1">
    <citation type="journal article" date="2015" name="Genome Announc.">
        <title>Expanding the biotechnology potential of lactobacilli through comparative genomics of 213 strains and associated genera.</title>
        <authorList>
            <person name="Sun Z."/>
            <person name="Harris H.M."/>
            <person name="McCann A."/>
            <person name="Guo C."/>
            <person name="Argimon S."/>
            <person name="Zhang W."/>
            <person name="Yang X."/>
            <person name="Jeffery I.B."/>
            <person name="Cooney J.C."/>
            <person name="Kagawa T.F."/>
            <person name="Liu W."/>
            <person name="Song Y."/>
            <person name="Salvetti E."/>
            <person name="Wrobel A."/>
            <person name="Rasinkangas P."/>
            <person name="Parkhill J."/>
            <person name="Rea M.C."/>
            <person name="O'Sullivan O."/>
            <person name="Ritari J."/>
            <person name="Douillard F.P."/>
            <person name="Paul Ross R."/>
            <person name="Yang R."/>
            <person name="Briner A.E."/>
            <person name="Felis G.E."/>
            <person name="de Vos W.M."/>
            <person name="Barrangou R."/>
            <person name="Klaenhammer T.R."/>
            <person name="Caufield P.W."/>
            <person name="Cui Y."/>
            <person name="Zhang H."/>
            <person name="O'Toole P.W."/>
        </authorList>
    </citation>
    <scope>NUCLEOTIDE SEQUENCE [LARGE SCALE GENOMIC DNA]</scope>
    <source>
        <strain evidence="6 7">DSM 13145</strain>
    </source>
</reference>
<name>A0A0R1PDA7_9LACO</name>
<protein>
    <submittedName>
        <fullName evidence="6">ABC superfamily ATP binding cassette transporter, membrane protein</fullName>
    </submittedName>
</protein>
<evidence type="ECO:0000256" key="2">
    <source>
        <dbReference type="ARBA" id="ARBA00022692"/>
    </source>
</evidence>
<dbReference type="Proteomes" id="UP000051445">
    <property type="component" value="Unassembled WGS sequence"/>
</dbReference>
<dbReference type="CDD" id="cd16914">
    <property type="entry name" value="EcfT"/>
    <property type="match status" value="1"/>
</dbReference>
<feature type="transmembrane region" description="Helical" evidence="5">
    <location>
        <begin position="30"/>
        <end position="58"/>
    </location>
</feature>
<dbReference type="PANTHER" id="PTHR33514">
    <property type="entry name" value="PROTEIN ABCI12, CHLOROPLASTIC"/>
    <property type="match status" value="1"/>
</dbReference>
<evidence type="ECO:0000313" key="7">
    <source>
        <dbReference type="Proteomes" id="UP000051445"/>
    </source>
</evidence>
<dbReference type="PANTHER" id="PTHR33514:SF13">
    <property type="entry name" value="PROTEIN ABCI12, CHLOROPLASTIC"/>
    <property type="match status" value="1"/>
</dbReference>
<evidence type="ECO:0000256" key="5">
    <source>
        <dbReference type="SAM" id="Phobius"/>
    </source>
</evidence>
<organism evidence="6 7">
    <name type="scientific">Limosilactobacillus frumenti DSM 13145</name>
    <dbReference type="NCBI Taxonomy" id="1423746"/>
    <lineage>
        <taxon>Bacteria</taxon>
        <taxon>Bacillati</taxon>
        <taxon>Bacillota</taxon>
        <taxon>Bacilli</taxon>
        <taxon>Lactobacillales</taxon>
        <taxon>Lactobacillaceae</taxon>
        <taxon>Limosilactobacillus</taxon>
    </lineage>
</organism>
<comment type="caution">
    <text evidence="6">The sequence shown here is derived from an EMBL/GenBank/DDBJ whole genome shotgun (WGS) entry which is preliminary data.</text>
</comment>
<keyword evidence="7" id="KW-1185">Reference proteome</keyword>
<dbReference type="STRING" id="1423746.FD27_GL000388"/>
<proteinExistence type="predicted"/>
<keyword evidence="3 5" id="KW-1133">Transmembrane helix</keyword>
<evidence type="ECO:0000256" key="3">
    <source>
        <dbReference type="ARBA" id="ARBA00022989"/>
    </source>
</evidence>
<feature type="transmembrane region" description="Helical" evidence="5">
    <location>
        <begin position="248"/>
        <end position="267"/>
    </location>
</feature>
<feature type="transmembrane region" description="Helical" evidence="5">
    <location>
        <begin position="70"/>
        <end position="87"/>
    </location>
</feature>
<accession>A0A0R1PDA7</accession>